<dbReference type="OrthoDB" id="280750at2"/>
<name>A0A517NKT2_9BACT</name>
<evidence type="ECO:0000313" key="3">
    <source>
        <dbReference type="EMBL" id="QDT07758.1"/>
    </source>
</evidence>
<dbReference type="RefSeq" id="WP_145176162.1">
    <property type="nucleotide sequence ID" value="NZ_CP036525.1"/>
</dbReference>
<sequence length="189" mass="20616" precursor="true">MKILIAILMCVFATTVDADEPWMYPVAIASSPTNAELHSAMTKQSFAADRDGIRSFECTTRVVDANVASFQEIVKWYADLVGETQLVNTLNRFVAEGKPGPGIGFFQTTSMSLSTHLAFRFMPDQKQITILRAEDDGDVVAISLLGLERETSIQVLRHHPSSKAVAQDSGERSDAPGTLDVIEVPEATN</sequence>
<reference evidence="3 4" key="1">
    <citation type="submission" date="2019-02" db="EMBL/GenBank/DDBJ databases">
        <title>Deep-cultivation of Planctomycetes and their phenomic and genomic characterization uncovers novel biology.</title>
        <authorList>
            <person name="Wiegand S."/>
            <person name="Jogler M."/>
            <person name="Boedeker C."/>
            <person name="Pinto D."/>
            <person name="Vollmers J."/>
            <person name="Rivas-Marin E."/>
            <person name="Kohn T."/>
            <person name="Peeters S.H."/>
            <person name="Heuer A."/>
            <person name="Rast P."/>
            <person name="Oberbeckmann S."/>
            <person name="Bunk B."/>
            <person name="Jeske O."/>
            <person name="Meyerdierks A."/>
            <person name="Storesund J.E."/>
            <person name="Kallscheuer N."/>
            <person name="Luecker S."/>
            <person name="Lage O.M."/>
            <person name="Pohl T."/>
            <person name="Merkel B.J."/>
            <person name="Hornburger P."/>
            <person name="Mueller R.-W."/>
            <person name="Bruemmer F."/>
            <person name="Labrenz M."/>
            <person name="Spormann A.M."/>
            <person name="Op den Camp H."/>
            <person name="Overmann J."/>
            <person name="Amann R."/>
            <person name="Jetten M.S.M."/>
            <person name="Mascher T."/>
            <person name="Medema M.H."/>
            <person name="Devos D.P."/>
            <person name="Kaster A.-K."/>
            <person name="Ovreas L."/>
            <person name="Rohde M."/>
            <person name="Galperin M.Y."/>
            <person name="Jogler C."/>
        </authorList>
    </citation>
    <scope>NUCLEOTIDE SEQUENCE [LARGE SCALE GENOMIC DNA]</scope>
    <source>
        <strain evidence="3 4">K22_7</strain>
    </source>
</reference>
<evidence type="ECO:0000313" key="4">
    <source>
        <dbReference type="Proteomes" id="UP000318538"/>
    </source>
</evidence>
<accession>A0A517NKT2</accession>
<feature type="signal peptide" evidence="2">
    <location>
        <begin position="1"/>
        <end position="18"/>
    </location>
</feature>
<feature type="chain" id="PRO_5022069528" evidence="2">
    <location>
        <begin position="19"/>
        <end position="189"/>
    </location>
</feature>
<dbReference type="EMBL" id="CP036525">
    <property type="protein sequence ID" value="QDT07758.1"/>
    <property type="molecule type" value="Genomic_DNA"/>
</dbReference>
<dbReference type="Proteomes" id="UP000318538">
    <property type="component" value="Chromosome"/>
</dbReference>
<evidence type="ECO:0000256" key="1">
    <source>
        <dbReference type="SAM" id="MobiDB-lite"/>
    </source>
</evidence>
<keyword evidence="4" id="KW-1185">Reference proteome</keyword>
<proteinExistence type="predicted"/>
<gene>
    <name evidence="3" type="ORF">K227x_61860</name>
</gene>
<evidence type="ECO:0000256" key="2">
    <source>
        <dbReference type="SAM" id="SignalP"/>
    </source>
</evidence>
<keyword evidence="2" id="KW-0732">Signal</keyword>
<protein>
    <submittedName>
        <fullName evidence="3">Uncharacterized protein</fullName>
    </submittedName>
</protein>
<dbReference type="AlphaFoldDB" id="A0A517NKT2"/>
<organism evidence="3 4">
    <name type="scientific">Rubripirellula lacrimiformis</name>
    <dbReference type="NCBI Taxonomy" id="1930273"/>
    <lineage>
        <taxon>Bacteria</taxon>
        <taxon>Pseudomonadati</taxon>
        <taxon>Planctomycetota</taxon>
        <taxon>Planctomycetia</taxon>
        <taxon>Pirellulales</taxon>
        <taxon>Pirellulaceae</taxon>
        <taxon>Rubripirellula</taxon>
    </lineage>
</organism>
<feature type="region of interest" description="Disordered" evidence="1">
    <location>
        <begin position="159"/>
        <end position="189"/>
    </location>
</feature>
<dbReference type="KEGG" id="rlc:K227x_61860"/>